<evidence type="ECO:0000313" key="1">
    <source>
        <dbReference type="EMBL" id="TDO19813.1"/>
    </source>
</evidence>
<proteinExistence type="predicted"/>
<comment type="caution">
    <text evidence="1">The sequence shown here is derived from an EMBL/GenBank/DDBJ whole genome shotgun (WGS) entry which is preliminary data.</text>
</comment>
<dbReference type="InterPro" id="IPR021222">
    <property type="entry name" value="DUF2714"/>
</dbReference>
<dbReference type="AlphaFoldDB" id="A0A4R6IC48"/>
<keyword evidence="2" id="KW-1185">Reference proteome</keyword>
<dbReference type="Pfam" id="PF10896">
    <property type="entry name" value="DUF2714"/>
    <property type="match status" value="1"/>
</dbReference>
<dbReference type="RefSeq" id="WP_094254775.1">
    <property type="nucleotide sequence ID" value="NZ_NNCE01000005.1"/>
</dbReference>
<dbReference type="Proteomes" id="UP000295518">
    <property type="component" value="Unassembled WGS sequence"/>
</dbReference>
<gene>
    <name evidence="1" type="ORF">EI74_0618</name>
</gene>
<organism evidence="1 2">
    <name type="scientific">Mycoplasma testudineum</name>
    <dbReference type="NCBI Taxonomy" id="244584"/>
    <lineage>
        <taxon>Bacteria</taxon>
        <taxon>Bacillati</taxon>
        <taxon>Mycoplasmatota</taxon>
        <taxon>Mollicutes</taxon>
        <taxon>Mycoplasmataceae</taxon>
        <taxon>Mycoplasma</taxon>
    </lineage>
</organism>
<protein>
    <submittedName>
        <fullName evidence="1">Uncharacterized protein DUF2714</fullName>
    </submittedName>
</protein>
<name>A0A4R6IC48_9MOLU</name>
<sequence>MKKDLNWFWSLFKTNNRKIKKAKLLNNATIQQFNEIIEDKEIFHASLMNFKLGIYFRLNLVHDDPSFDELMNRLKQDIETKRMIIFDKWTLSWEEKENLIVPVLLNTDDLPPHGDAADYSKSSNTTTSQIWKLITDDIDYLFENEQLHLLITPDIMVYDRVEGKKVALFGEGYLSGQV</sequence>
<accession>A0A4R6IC48</accession>
<dbReference type="EMBL" id="SNWN01000013">
    <property type="protein sequence ID" value="TDO19813.1"/>
    <property type="molecule type" value="Genomic_DNA"/>
</dbReference>
<evidence type="ECO:0000313" key="2">
    <source>
        <dbReference type="Proteomes" id="UP000295518"/>
    </source>
</evidence>
<reference evidence="1 2" key="1">
    <citation type="submission" date="2019-03" db="EMBL/GenBank/DDBJ databases">
        <title>Genomic Encyclopedia of Archaeal and Bacterial Type Strains, Phase II (KMG-II): from individual species to whole genera.</title>
        <authorList>
            <person name="Goeker M."/>
        </authorList>
    </citation>
    <scope>NUCLEOTIDE SEQUENCE [LARGE SCALE GENOMIC DNA]</scope>
    <source>
        <strain evidence="1 2">ATCC 700618</strain>
    </source>
</reference>